<name>A0A226WSI1_CABSO</name>
<keyword evidence="1" id="KW-0472">Membrane</keyword>
<dbReference type="EMBL" id="MTHB01000229">
    <property type="protein sequence ID" value="OXC74146.1"/>
    <property type="molecule type" value="Genomic_DNA"/>
</dbReference>
<organism evidence="3 4">
    <name type="scientific">Caballeronia sordidicola</name>
    <name type="common">Burkholderia sordidicola</name>
    <dbReference type="NCBI Taxonomy" id="196367"/>
    <lineage>
        <taxon>Bacteria</taxon>
        <taxon>Pseudomonadati</taxon>
        <taxon>Pseudomonadota</taxon>
        <taxon>Betaproteobacteria</taxon>
        <taxon>Burkholderiales</taxon>
        <taxon>Burkholderiaceae</taxon>
        <taxon>Caballeronia</taxon>
    </lineage>
</organism>
<feature type="chain" id="PRO_5013234551" description="Lipoprotein" evidence="2">
    <location>
        <begin position="21"/>
        <end position="48"/>
    </location>
</feature>
<evidence type="ECO:0000256" key="1">
    <source>
        <dbReference type="SAM" id="Phobius"/>
    </source>
</evidence>
<accession>A0A226WSI1</accession>
<proteinExistence type="predicted"/>
<evidence type="ECO:0000256" key="2">
    <source>
        <dbReference type="SAM" id="SignalP"/>
    </source>
</evidence>
<feature type="transmembrane region" description="Helical" evidence="1">
    <location>
        <begin position="28"/>
        <end position="47"/>
    </location>
</feature>
<gene>
    <name evidence="3" type="ORF">BSU04_33025</name>
</gene>
<reference evidence="4" key="1">
    <citation type="submission" date="2017-01" db="EMBL/GenBank/DDBJ databases">
        <title>Genome Analysis of Deinococcus marmoris KOPRI26562.</title>
        <authorList>
            <person name="Kim J.H."/>
            <person name="Oh H.-M."/>
        </authorList>
    </citation>
    <scope>NUCLEOTIDE SEQUENCE [LARGE SCALE GENOMIC DNA]</scope>
    <source>
        <strain evidence="4">PAMC 26633</strain>
    </source>
</reference>
<keyword evidence="2" id="KW-0732">Signal</keyword>
<evidence type="ECO:0008006" key="5">
    <source>
        <dbReference type="Google" id="ProtNLM"/>
    </source>
</evidence>
<keyword evidence="1" id="KW-1133">Transmembrane helix</keyword>
<dbReference type="AlphaFoldDB" id="A0A226WSI1"/>
<dbReference type="Proteomes" id="UP000214720">
    <property type="component" value="Unassembled WGS sequence"/>
</dbReference>
<evidence type="ECO:0000313" key="3">
    <source>
        <dbReference type="EMBL" id="OXC74146.1"/>
    </source>
</evidence>
<protein>
    <recommendedName>
        <fullName evidence="5">Lipoprotein</fullName>
    </recommendedName>
</protein>
<evidence type="ECO:0000313" key="4">
    <source>
        <dbReference type="Proteomes" id="UP000214720"/>
    </source>
</evidence>
<feature type="signal peptide" evidence="2">
    <location>
        <begin position="1"/>
        <end position="20"/>
    </location>
</feature>
<keyword evidence="1" id="KW-0812">Transmembrane</keyword>
<sequence length="48" mass="4879">MRRCIFIAMLFCILNLQACASSVETFALGGIVGAVAGVSAIVCAVGCK</sequence>
<comment type="caution">
    <text evidence="3">The sequence shown here is derived from an EMBL/GenBank/DDBJ whole genome shotgun (WGS) entry which is preliminary data.</text>
</comment>